<feature type="transmembrane region" description="Helical" evidence="1">
    <location>
        <begin position="12"/>
        <end position="37"/>
    </location>
</feature>
<keyword evidence="1" id="KW-0812">Transmembrane</keyword>
<comment type="caution">
    <text evidence="2">The sequence shown here is derived from an EMBL/GenBank/DDBJ whole genome shotgun (WGS) entry which is preliminary data.</text>
</comment>
<accession>A0ABU3UEC9</accession>
<dbReference type="Proteomes" id="UP001257627">
    <property type="component" value="Unassembled WGS sequence"/>
</dbReference>
<keyword evidence="1" id="KW-0472">Membrane</keyword>
<evidence type="ECO:0000313" key="3">
    <source>
        <dbReference type="Proteomes" id="UP001257627"/>
    </source>
</evidence>
<keyword evidence="1" id="KW-1133">Transmembrane helix</keyword>
<name>A0ABU3UEC9_9ACTN</name>
<dbReference type="EMBL" id="JARAKF010000001">
    <property type="protein sequence ID" value="MDU8992211.1"/>
    <property type="molecule type" value="Genomic_DNA"/>
</dbReference>
<sequence>MFISAAVPSAAGLLIGLFWQPVGIAAPVVFGLLLIGAVRFHAKAGDYANPKTGATRWHPPLTAVAAAITLASLLGGGV</sequence>
<dbReference type="RefSeq" id="WP_143610224.1">
    <property type="nucleotide sequence ID" value="NZ_JAPEMK010000001.1"/>
</dbReference>
<evidence type="ECO:0000313" key="2">
    <source>
        <dbReference type="EMBL" id="MDU8992211.1"/>
    </source>
</evidence>
<proteinExistence type="predicted"/>
<organism evidence="2 3">
    <name type="scientific">Streptomyces mirabilis</name>
    <dbReference type="NCBI Taxonomy" id="68239"/>
    <lineage>
        <taxon>Bacteria</taxon>
        <taxon>Bacillati</taxon>
        <taxon>Actinomycetota</taxon>
        <taxon>Actinomycetes</taxon>
        <taxon>Kitasatosporales</taxon>
        <taxon>Streptomycetaceae</taxon>
        <taxon>Streptomyces</taxon>
    </lineage>
</organism>
<evidence type="ECO:0000256" key="1">
    <source>
        <dbReference type="SAM" id="Phobius"/>
    </source>
</evidence>
<protein>
    <recommendedName>
        <fullName evidence="4">DoxX-like family protein</fullName>
    </recommendedName>
</protein>
<reference evidence="2 3" key="1">
    <citation type="submission" date="2023-02" db="EMBL/GenBank/DDBJ databases">
        <authorList>
            <person name="Maleckis M."/>
        </authorList>
    </citation>
    <scope>NUCLEOTIDE SEQUENCE [LARGE SCALE GENOMIC DNA]</scope>
    <source>
        <strain evidence="2 3">P8-A2</strain>
    </source>
</reference>
<gene>
    <name evidence="2" type="ORF">PU648_07525</name>
</gene>
<keyword evidence="3" id="KW-1185">Reference proteome</keyword>
<evidence type="ECO:0008006" key="4">
    <source>
        <dbReference type="Google" id="ProtNLM"/>
    </source>
</evidence>